<dbReference type="Pfam" id="PF20710">
    <property type="entry name" value="DUF6824"/>
    <property type="match status" value="1"/>
</dbReference>
<dbReference type="InterPro" id="IPR049227">
    <property type="entry name" value="DUF6824"/>
</dbReference>
<feature type="domain" description="DUF6824" evidence="2">
    <location>
        <begin position="321"/>
        <end position="404"/>
    </location>
</feature>
<dbReference type="AlphaFoldDB" id="A0A9N8HGS5"/>
<evidence type="ECO:0000259" key="2">
    <source>
        <dbReference type="Pfam" id="PF20710"/>
    </source>
</evidence>
<evidence type="ECO:0000313" key="4">
    <source>
        <dbReference type="Proteomes" id="UP001153069"/>
    </source>
</evidence>
<keyword evidence="4" id="KW-1185">Reference proteome</keyword>
<feature type="region of interest" description="Disordered" evidence="1">
    <location>
        <begin position="1"/>
        <end position="38"/>
    </location>
</feature>
<sequence length="448" mass="48600">MLPYEMAKNDKQKGPQQRSSALPNAAVPASFQSMPNGENNIATKAATYPLLNENTNAALPSYPPLIQYQPAPEYLQVPQWIPAASMYNPAIQGFPSSHGIQPHDAPPQFSGYAVAMLPPMLPPKEMGVAGVLNTAPGAESWSAMNASLQPSPQNKLPSISYHRSPLTPKGTSLLGLSHPQLYNPNFLATPPVQPPEIAMLRQQQLPQGLSWVGGTNGSPPFSPSLDKTKFSLQQQHNAAGTGTNLAPGPISWDVPPQNRPTELASVLTHAADSWMHKLDQLHPSQALETIQDGSASKLCEVKPDTKTKCFPISEDDVNRHDVLSGRGSKFNAHEGNMTFRALVSKYKKAYQCAQRSAKRKLVGKLVHFVREGRGRFLQQDKSDGMWYEIGDDKAYSKLAQLLREGSSAASLCRELASGANGNQFEQTLKNTNNCSTTSAKTTGDNKLI</sequence>
<accession>A0A9N8HGS5</accession>
<protein>
    <recommendedName>
        <fullName evidence="2">DUF6824 domain-containing protein</fullName>
    </recommendedName>
</protein>
<evidence type="ECO:0000313" key="3">
    <source>
        <dbReference type="EMBL" id="CAB9512217.1"/>
    </source>
</evidence>
<dbReference type="Proteomes" id="UP001153069">
    <property type="component" value="Unassembled WGS sequence"/>
</dbReference>
<dbReference type="EMBL" id="CAICTM010000523">
    <property type="protein sequence ID" value="CAB9512217.1"/>
    <property type="molecule type" value="Genomic_DNA"/>
</dbReference>
<proteinExistence type="predicted"/>
<name>A0A9N8HGS5_9STRA</name>
<evidence type="ECO:0000256" key="1">
    <source>
        <dbReference type="SAM" id="MobiDB-lite"/>
    </source>
</evidence>
<organism evidence="3 4">
    <name type="scientific">Seminavis robusta</name>
    <dbReference type="NCBI Taxonomy" id="568900"/>
    <lineage>
        <taxon>Eukaryota</taxon>
        <taxon>Sar</taxon>
        <taxon>Stramenopiles</taxon>
        <taxon>Ochrophyta</taxon>
        <taxon>Bacillariophyta</taxon>
        <taxon>Bacillariophyceae</taxon>
        <taxon>Bacillariophycidae</taxon>
        <taxon>Naviculales</taxon>
        <taxon>Naviculaceae</taxon>
        <taxon>Seminavis</taxon>
    </lineage>
</organism>
<comment type="caution">
    <text evidence="3">The sequence shown here is derived from an EMBL/GenBank/DDBJ whole genome shotgun (WGS) entry which is preliminary data.</text>
</comment>
<reference evidence="3" key="1">
    <citation type="submission" date="2020-06" db="EMBL/GenBank/DDBJ databases">
        <authorList>
            <consortium name="Plant Systems Biology data submission"/>
        </authorList>
    </citation>
    <scope>NUCLEOTIDE SEQUENCE</scope>
    <source>
        <strain evidence="3">D6</strain>
    </source>
</reference>
<gene>
    <name evidence="3" type="ORF">SEMRO_524_G160030.1</name>
</gene>